<dbReference type="EMBL" id="JAFBEB010000011">
    <property type="protein sequence ID" value="MBM7591338.1"/>
    <property type="molecule type" value="Genomic_DNA"/>
</dbReference>
<evidence type="ECO:0000313" key="2">
    <source>
        <dbReference type="Proteomes" id="UP000717624"/>
    </source>
</evidence>
<organism evidence="1 2">
    <name type="scientific">Brevibacillus fulvus</name>
    <dbReference type="NCBI Taxonomy" id="1125967"/>
    <lineage>
        <taxon>Bacteria</taxon>
        <taxon>Bacillati</taxon>
        <taxon>Bacillota</taxon>
        <taxon>Bacilli</taxon>
        <taxon>Bacillales</taxon>
        <taxon>Paenibacillaceae</taxon>
        <taxon>Brevibacillus</taxon>
    </lineage>
</organism>
<proteinExistence type="predicted"/>
<comment type="caution">
    <text evidence="1">The sequence shown here is derived from an EMBL/GenBank/DDBJ whole genome shotgun (WGS) entry which is preliminary data.</text>
</comment>
<name>A0A938XVP7_9BACL</name>
<gene>
    <name evidence="1" type="ORF">JOD01_002977</name>
</gene>
<evidence type="ECO:0000313" key="1">
    <source>
        <dbReference type="EMBL" id="MBM7591338.1"/>
    </source>
</evidence>
<dbReference type="Proteomes" id="UP000717624">
    <property type="component" value="Unassembled WGS sequence"/>
</dbReference>
<accession>A0A938XVP7</accession>
<dbReference type="AlphaFoldDB" id="A0A938XVP7"/>
<sequence>MKEIRKYDGKIRTGRLPQSAEANARSATGSCFAASEAWDKRFDCQPWLAVDWA</sequence>
<keyword evidence="2" id="KW-1185">Reference proteome</keyword>
<reference evidence="1" key="1">
    <citation type="submission" date="2021-01" db="EMBL/GenBank/DDBJ databases">
        <title>Genomic Encyclopedia of Type Strains, Phase IV (KMG-IV): sequencing the most valuable type-strain genomes for metagenomic binning, comparative biology and taxonomic classification.</title>
        <authorList>
            <person name="Goeker M."/>
        </authorList>
    </citation>
    <scope>NUCLEOTIDE SEQUENCE</scope>
    <source>
        <strain evidence="1">DSM 25523</strain>
    </source>
</reference>
<protein>
    <submittedName>
        <fullName evidence="1">Uncharacterized protein</fullName>
    </submittedName>
</protein>
<dbReference type="RefSeq" id="WP_204519051.1">
    <property type="nucleotide sequence ID" value="NZ_BAABIN010000003.1"/>
</dbReference>